<dbReference type="Pfam" id="PF09339">
    <property type="entry name" value="HTH_IclR"/>
    <property type="match status" value="1"/>
</dbReference>
<dbReference type="GO" id="GO:0003677">
    <property type="term" value="F:DNA binding"/>
    <property type="evidence" value="ECO:0007669"/>
    <property type="project" value="InterPro"/>
</dbReference>
<dbReference type="eggNOG" id="COG2345">
    <property type="taxonomic scope" value="Bacteria"/>
</dbReference>
<gene>
    <name evidence="2" type="ordered locus">MLP_32740</name>
</gene>
<feature type="domain" description="HTH iclR-type" evidence="1">
    <location>
        <begin position="14"/>
        <end position="58"/>
    </location>
</feature>
<accession>F5XLM2</accession>
<organism evidence="2 3">
    <name type="scientific">Microlunatus phosphovorus (strain ATCC 700054 / DSM 10555 / JCM 9379 / NBRC 101784 / NCIMB 13414 / VKM Ac-1990 / NM-1)</name>
    <dbReference type="NCBI Taxonomy" id="1032480"/>
    <lineage>
        <taxon>Bacteria</taxon>
        <taxon>Bacillati</taxon>
        <taxon>Actinomycetota</taxon>
        <taxon>Actinomycetes</taxon>
        <taxon>Propionibacteriales</taxon>
        <taxon>Propionibacteriaceae</taxon>
        <taxon>Microlunatus</taxon>
    </lineage>
</organism>
<dbReference type="OrthoDB" id="3399802at2"/>
<evidence type="ECO:0000313" key="3">
    <source>
        <dbReference type="Proteomes" id="UP000007947"/>
    </source>
</evidence>
<dbReference type="Proteomes" id="UP000007947">
    <property type="component" value="Chromosome"/>
</dbReference>
<evidence type="ECO:0000259" key="1">
    <source>
        <dbReference type="Pfam" id="PF09339"/>
    </source>
</evidence>
<sequence>MEGPAAGGQHPANEVLAELRTAGRPLRIAEIAEGLGVHPNTVRFHLGGLIQRGQVARVEAPPSGPGRPAQLFRAVPGMDPGGPRHYRLLAEVLLADLAAHPGAAAWAADAGRAWGTQLGAERTQPEEPVQRLVELMADLGFAPEQPADSEQIALRHCPFLELAQQHPAVVCQVHLGMAQGVLAAWQAPITAERLVPFAEPDRCVVQLAPAG</sequence>
<dbReference type="HOGENOM" id="CLU_078469_1_1_11"/>
<name>F5XLM2_MICPN</name>
<dbReference type="STRING" id="1032480.MLP_32740"/>
<dbReference type="EMBL" id="AP012204">
    <property type="protein sequence ID" value="BAK36288.1"/>
    <property type="molecule type" value="Genomic_DNA"/>
</dbReference>
<dbReference type="SUPFAM" id="SSF46785">
    <property type="entry name" value="Winged helix' DNA-binding domain"/>
    <property type="match status" value="1"/>
</dbReference>
<reference evidence="2 3" key="1">
    <citation type="submission" date="2011-05" db="EMBL/GenBank/DDBJ databases">
        <title>Whole genome sequence of Microlunatus phosphovorus NM-1.</title>
        <authorList>
            <person name="Hosoyama A."/>
            <person name="Sasaki K."/>
            <person name="Harada T."/>
            <person name="Igarashi R."/>
            <person name="Kawakoshi A."/>
            <person name="Sasagawa M."/>
            <person name="Fukada J."/>
            <person name="Nakamura S."/>
            <person name="Katano Y."/>
            <person name="Hanada S."/>
            <person name="Kamagata Y."/>
            <person name="Nakamura N."/>
            <person name="Yamazaki S."/>
            <person name="Fujita N."/>
        </authorList>
    </citation>
    <scope>NUCLEOTIDE SEQUENCE [LARGE SCALE GENOMIC DNA]</scope>
    <source>
        <strain evidence="3">ATCC 700054 / DSM 10555 / JCM 9379 / NBRC 101784 / NCIMB 13414 / VKM Ac-1990 / NM-1</strain>
    </source>
</reference>
<dbReference type="RefSeq" id="WP_013864151.1">
    <property type="nucleotide sequence ID" value="NC_015635.1"/>
</dbReference>
<dbReference type="KEGG" id="mph:MLP_32740"/>
<dbReference type="Gene3D" id="1.10.10.10">
    <property type="entry name" value="Winged helix-like DNA-binding domain superfamily/Winged helix DNA-binding domain"/>
    <property type="match status" value="1"/>
</dbReference>
<protein>
    <recommendedName>
        <fullName evidence="1">HTH iclR-type domain-containing protein</fullName>
    </recommendedName>
</protein>
<dbReference type="InterPro" id="IPR005471">
    <property type="entry name" value="Tscrpt_reg_IclR_N"/>
</dbReference>
<dbReference type="InterPro" id="IPR036388">
    <property type="entry name" value="WH-like_DNA-bd_sf"/>
</dbReference>
<dbReference type="GO" id="GO:0006355">
    <property type="term" value="P:regulation of DNA-templated transcription"/>
    <property type="evidence" value="ECO:0007669"/>
    <property type="project" value="InterPro"/>
</dbReference>
<proteinExistence type="predicted"/>
<keyword evidence="3" id="KW-1185">Reference proteome</keyword>
<evidence type="ECO:0000313" key="2">
    <source>
        <dbReference type="EMBL" id="BAK36288.1"/>
    </source>
</evidence>
<dbReference type="AlphaFoldDB" id="F5XLM2"/>
<dbReference type="InterPro" id="IPR036390">
    <property type="entry name" value="WH_DNA-bd_sf"/>
</dbReference>